<evidence type="ECO:0000313" key="1">
    <source>
        <dbReference type="EMBL" id="VDD11188.1"/>
    </source>
</evidence>
<name>A0A3P6CAD1_BRACM</name>
<dbReference type="EMBL" id="LR031576">
    <property type="protein sequence ID" value="VDD11188.1"/>
    <property type="molecule type" value="Genomic_DNA"/>
</dbReference>
<sequence>MDLNINYQIGWSMELKWQIVVRWLKQRVVYLFLQENVCRMQQVIYNEIFKGNMMKKLDAYMLLKIDPTKVH</sequence>
<dbReference type="AlphaFoldDB" id="A0A3P6CAD1"/>
<organism evidence="1">
    <name type="scientific">Brassica campestris</name>
    <name type="common">Field mustard</name>
    <dbReference type="NCBI Taxonomy" id="3711"/>
    <lineage>
        <taxon>Eukaryota</taxon>
        <taxon>Viridiplantae</taxon>
        <taxon>Streptophyta</taxon>
        <taxon>Embryophyta</taxon>
        <taxon>Tracheophyta</taxon>
        <taxon>Spermatophyta</taxon>
        <taxon>Magnoliopsida</taxon>
        <taxon>eudicotyledons</taxon>
        <taxon>Gunneridae</taxon>
        <taxon>Pentapetalae</taxon>
        <taxon>rosids</taxon>
        <taxon>malvids</taxon>
        <taxon>Brassicales</taxon>
        <taxon>Brassicaceae</taxon>
        <taxon>Brassiceae</taxon>
        <taxon>Brassica</taxon>
    </lineage>
</organism>
<reference evidence="1" key="1">
    <citation type="submission" date="2018-11" db="EMBL/GenBank/DDBJ databases">
        <authorList>
            <consortium name="Genoscope - CEA"/>
            <person name="William W."/>
        </authorList>
    </citation>
    <scope>NUCLEOTIDE SEQUENCE</scope>
</reference>
<protein>
    <submittedName>
        <fullName evidence="1">Uncharacterized protein</fullName>
    </submittedName>
</protein>
<proteinExistence type="predicted"/>
<gene>
    <name evidence="1" type="ORF">BRAA04T16337Z</name>
</gene>
<accession>A0A3P6CAD1</accession>